<comment type="cofactor">
    <cofactor evidence="1">
        <name>a divalent metal cation</name>
        <dbReference type="ChEBI" id="CHEBI:60240"/>
    </cofactor>
</comment>
<evidence type="ECO:0000256" key="3">
    <source>
        <dbReference type="ARBA" id="ARBA00006958"/>
    </source>
</evidence>
<dbReference type="InterPro" id="IPR045249">
    <property type="entry name" value="HARBI1-like"/>
</dbReference>
<sequence>MTGKPPEDGYISVVDEEPEIFALLKWDTAQTQKNFDVRSSERAKSPEKSIQKSSEEEPDAFDMNDAAFLETFRLPKDLARSLCEEIKAVIPDSAKSLDLPLETKVLATLSFYATGKYQKSIGGKSDLNVTPYFYMTAVTQVTEAINHHTIVKKYIHFPHLRNERDLIKNRFYMKYRIPNVVGCVDCMHVPIAKPDNNHKKHFNKSYHSKKAQIICDSDLNIISVDALPGGSISHEAILIKHAVKNDLESLNAARDTCWLVGGLHYMQKPYIMTPIPKITKKTPVSPEKHYTNLHLTTHNVVLDTIKQLKSRWKCLQASCNKHFDPSMVSMIIVACCILHNICNKRGLAVPQMTQAEERLEIMKQKVANGAVSKKRVEDPAGVQVRNALIERLWNERSANECIPPKKRVRKEREPMPQMNPVEDDPSKRPRVMMNNPYAFGMGINHGWGHYPQH</sequence>
<evidence type="ECO:0000256" key="5">
    <source>
        <dbReference type="ARBA" id="ARBA00022723"/>
    </source>
</evidence>
<comment type="caution">
    <text evidence="10">The sequence shown here is derived from an EMBL/GenBank/DDBJ whole genome shotgun (WGS) entry which is preliminary data.</text>
</comment>
<evidence type="ECO:0000256" key="6">
    <source>
        <dbReference type="ARBA" id="ARBA00022801"/>
    </source>
</evidence>
<dbReference type="Proteomes" id="UP001152562">
    <property type="component" value="Unassembled WGS sequence"/>
</dbReference>
<keyword evidence="11" id="KW-1185">Reference proteome</keyword>
<proteinExistence type="inferred from homology"/>
<dbReference type="GO" id="GO:0005634">
    <property type="term" value="C:nucleus"/>
    <property type="evidence" value="ECO:0007669"/>
    <property type="project" value="UniProtKB-SubCell"/>
</dbReference>
<accession>A0A9P0X9G6</accession>
<keyword evidence="6" id="KW-0378">Hydrolase</keyword>
<feature type="domain" description="DDE Tnp4" evidence="9">
    <location>
        <begin position="184"/>
        <end position="340"/>
    </location>
</feature>
<feature type="compositionally biased region" description="Basic and acidic residues" evidence="8">
    <location>
        <begin position="35"/>
        <end position="55"/>
    </location>
</feature>
<dbReference type="GO" id="GO:0004518">
    <property type="term" value="F:nuclease activity"/>
    <property type="evidence" value="ECO:0007669"/>
    <property type="project" value="UniProtKB-KW"/>
</dbReference>
<evidence type="ECO:0000256" key="7">
    <source>
        <dbReference type="ARBA" id="ARBA00023242"/>
    </source>
</evidence>
<evidence type="ECO:0000256" key="1">
    <source>
        <dbReference type="ARBA" id="ARBA00001968"/>
    </source>
</evidence>
<organism evidence="10 11">
    <name type="scientific">Pieris brassicae</name>
    <name type="common">White butterfly</name>
    <name type="synonym">Large white butterfly</name>
    <dbReference type="NCBI Taxonomy" id="7116"/>
    <lineage>
        <taxon>Eukaryota</taxon>
        <taxon>Metazoa</taxon>
        <taxon>Ecdysozoa</taxon>
        <taxon>Arthropoda</taxon>
        <taxon>Hexapoda</taxon>
        <taxon>Insecta</taxon>
        <taxon>Pterygota</taxon>
        <taxon>Neoptera</taxon>
        <taxon>Endopterygota</taxon>
        <taxon>Lepidoptera</taxon>
        <taxon>Glossata</taxon>
        <taxon>Ditrysia</taxon>
        <taxon>Papilionoidea</taxon>
        <taxon>Pieridae</taxon>
        <taxon>Pierinae</taxon>
        <taxon>Pieris</taxon>
    </lineage>
</organism>
<comment type="subcellular location">
    <subcellularLocation>
        <location evidence="2">Nucleus</location>
    </subcellularLocation>
</comment>
<name>A0A9P0X9G6_PIEBR</name>
<evidence type="ECO:0000259" key="9">
    <source>
        <dbReference type="Pfam" id="PF13359"/>
    </source>
</evidence>
<dbReference type="InterPro" id="IPR027806">
    <property type="entry name" value="HARBI1_dom"/>
</dbReference>
<protein>
    <recommendedName>
        <fullName evidence="9">DDE Tnp4 domain-containing protein</fullName>
    </recommendedName>
</protein>
<dbReference type="AlphaFoldDB" id="A0A9P0X9G6"/>
<dbReference type="GO" id="GO:0016787">
    <property type="term" value="F:hydrolase activity"/>
    <property type="evidence" value="ECO:0007669"/>
    <property type="project" value="UniProtKB-KW"/>
</dbReference>
<evidence type="ECO:0000256" key="4">
    <source>
        <dbReference type="ARBA" id="ARBA00022722"/>
    </source>
</evidence>
<keyword evidence="4" id="KW-0540">Nuclease</keyword>
<evidence type="ECO:0000313" key="10">
    <source>
        <dbReference type="EMBL" id="CAH4023277.1"/>
    </source>
</evidence>
<keyword evidence="5" id="KW-0479">Metal-binding</keyword>
<dbReference type="GO" id="GO:0046872">
    <property type="term" value="F:metal ion binding"/>
    <property type="evidence" value="ECO:0007669"/>
    <property type="project" value="UniProtKB-KW"/>
</dbReference>
<dbReference type="PANTHER" id="PTHR22930:SF289">
    <property type="entry name" value="DDE TNP4 DOMAIN-CONTAINING PROTEIN-RELATED"/>
    <property type="match status" value="1"/>
</dbReference>
<evidence type="ECO:0000256" key="2">
    <source>
        <dbReference type="ARBA" id="ARBA00004123"/>
    </source>
</evidence>
<feature type="region of interest" description="Disordered" evidence="8">
    <location>
        <begin position="34"/>
        <end position="58"/>
    </location>
</feature>
<reference evidence="10" key="1">
    <citation type="submission" date="2022-05" db="EMBL/GenBank/DDBJ databases">
        <authorList>
            <person name="Okamura Y."/>
        </authorList>
    </citation>
    <scope>NUCLEOTIDE SEQUENCE</scope>
</reference>
<keyword evidence="7" id="KW-0539">Nucleus</keyword>
<feature type="region of interest" description="Disordered" evidence="8">
    <location>
        <begin position="406"/>
        <end position="430"/>
    </location>
</feature>
<evidence type="ECO:0000313" key="11">
    <source>
        <dbReference type="Proteomes" id="UP001152562"/>
    </source>
</evidence>
<dbReference type="PANTHER" id="PTHR22930">
    <property type="match status" value="1"/>
</dbReference>
<dbReference type="Pfam" id="PF13359">
    <property type="entry name" value="DDE_Tnp_4"/>
    <property type="match status" value="1"/>
</dbReference>
<comment type="similarity">
    <text evidence="3">Belongs to the HARBI1 family.</text>
</comment>
<dbReference type="EMBL" id="CALOZG010000004">
    <property type="protein sequence ID" value="CAH4023277.1"/>
    <property type="molecule type" value="Genomic_DNA"/>
</dbReference>
<evidence type="ECO:0000256" key="8">
    <source>
        <dbReference type="SAM" id="MobiDB-lite"/>
    </source>
</evidence>
<gene>
    <name evidence="10" type="ORF">PIBRA_LOCUS4163</name>
</gene>